<evidence type="ECO:0000313" key="3">
    <source>
        <dbReference type="Proteomes" id="UP000288805"/>
    </source>
</evidence>
<evidence type="ECO:0000256" key="1">
    <source>
        <dbReference type="SAM" id="MobiDB-lite"/>
    </source>
</evidence>
<comment type="caution">
    <text evidence="2">The sequence shown here is derived from an EMBL/GenBank/DDBJ whole genome shotgun (WGS) entry which is preliminary data.</text>
</comment>
<protein>
    <submittedName>
        <fullName evidence="2">(-)-germacrene D synthase</fullName>
    </submittedName>
</protein>
<gene>
    <name evidence="2" type="primary">VIT_19s0014g04930_34</name>
    <name evidence="2" type="ORF">CK203_087684</name>
</gene>
<evidence type="ECO:0000313" key="2">
    <source>
        <dbReference type="EMBL" id="RVW37340.1"/>
    </source>
</evidence>
<accession>A0A438DPH8</accession>
<feature type="region of interest" description="Disordered" evidence="1">
    <location>
        <begin position="1"/>
        <end position="23"/>
    </location>
</feature>
<name>A0A438DPH8_VITVI</name>
<sequence length="52" mass="5818">MSVQSSVVLLAPSKNLSPENTDDHLKQHVQQLKEEVRKMLMAADDDSAQKLL</sequence>
<organism evidence="2 3">
    <name type="scientific">Vitis vinifera</name>
    <name type="common">Grape</name>
    <dbReference type="NCBI Taxonomy" id="29760"/>
    <lineage>
        <taxon>Eukaryota</taxon>
        <taxon>Viridiplantae</taxon>
        <taxon>Streptophyta</taxon>
        <taxon>Embryophyta</taxon>
        <taxon>Tracheophyta</taxon>
        <taxon>Spermatophyta</taxon>
        <taxon>Magnoliopsida</taxon>
        <taxon>eudicotyledons</taxon>
        <taxon>Gunneridae</taxon>
        <taxon>Pentapetalae</taxon>
        <taxon>rosids</taxon>
        <taxon>Vitales</taxon>
        <taxon>Vitaceae</taxon>
        <taxon>Viteae</taxon>
        <taxon>Vitis</taxon>
    </lineage>
</organism>
<reference evidence="2 3" key="1">
    <citation type="journal article" date="2018" name="PLoS Genet.">
        <title>Population sequencing reveals clonal diversity and ancestral inbreeding in the grapevine cultivar Chardonnay.</title>
        <authorList>
            <person name="Roach M.J."/>
            <person name="Johnson D.L."/>
            <person name="Bohlmann J."/>
            <person name="van Vuuren H.J."/>
            <person name="Jones S.J."/>
            <person name="Pretorius I.S."/>
            <person name="Schmidt S.A."/>
            <person name="Borneman A.R."/>
        </authorList>
    </citation>
    <scope>NUCLEOTIDE SEQUENCE [LARGE SCALE GENOMIC DNA]</scope>
    <source>
        <strain evidence="3">cv. Chardonnay</strain>
        <tissue evidence="2">Leaf</tissue>
    </source>
</reference>
<proteinExistence type="predicted"/>
<dbReference type="Proteomes" id="UP000288805">
    <property type="component" value="Unassembled WGS sequence"/>
</dbReference>
<dbReference type="EMBL" id="QGNW01001540">
    <property type="protein sequence ID" value="RVW37340.1"/>
    <property type="molecule type" value="Genomic_DNA"/>
</dbReference>
<dbReference type="AlphaFoldDB" id="A0A438DPH8"/>